<organism evidence="5">
    <name type="scientific">Proteus mirabilis</name>
    <dbReference type="NCBI Taxonomy" id="584"/>
    <lineage>
        <taxon>Bacteria</taxon>
        <taxon>Pseudomonadati</taxon>
        <taxon>Pseudomonadota</taxon>
        <taxon>Gammaproteobacteria</taxon>
        <taxon>Enterobacterales</taxon>
        <taxon>Morganellaceae</taxon>
        <taxon>Proteus</taxon>
    </lineage>
</organism>
<accession>A0ABD5LWB9</accession>
<evidence type="ECO:0000256" key="4">
    <source>
        <dbReference type="ARBA" id="ARBA00023186"/>
    </source>
</evidence>
<evidence type="ECO:0000313" key="5">
    <source>
        <dbReference type="EMBL" id="MEY2344851.1"/>
    </source>
</evidence>
<dbReference type="Gene3D" id="6.10.140.970">
    <property type="match status" value="2"/>
</dbReference>
<dbReference type="PANTHER" id="PTHR47529">
    <property type="entry name" value="PEPTIDYL-PROLYL CIS-TRANS ISOMERASE D"/>
    <property type="match status" value="1"/>
</dbReference>
<dbReference type="AlphaFoldDB" id="A0ABD5LWB9"/>
<sequence>MLQSRNVRLASLDIQPFLEKETVSDEELKAFYDQNTSMFIAPAQVKVSYIQLEAQKDLSNITISDDEVKAYYDSNISEFTVPGQKNTVYLS</sequence>
<comment type="subcellular location">
    <subcellularLocation>
        <location evidence="1">Cell membrane</location>
    </subcellularLocation>
</comment>
<proteinExistence type="predicted"/>
<dbReference type="PANTHER" id="PTHR47529:SF1">
    <property type="entry name" value="PERIPLASMIC CHAPERONE PPID"/>
    <property type="match status" value="1"/>
</dbReference>
<evidence type="ECO:0000256" key="3">
    <source>
        <dbReference type="ARBA" id="ARBA00023136"/>
    </source>
</evidence>
<protein>
    <recommendedName>
        <fullName evidence="6">Peptidylprolyl isomerase</fullName>
    </recommendedName>
</protein>
<dbReference type="InterPro" id="IPR052029">
    <property type="entry name" value="PpiD_chaperone"/>
</dbReference>
<keyword evidence="2" id="KW-1003">Cell membrane</keyword>
<evidence type="ECO:0000256" key="1">
    <source>
        <dbReference type="ARBA" id="ARBA00004236"/>
    </source>
</evidence>
<dbReference type="EMBL" id="JADQCH020000002">
    <property type="protein sequence ID" value="MEY2344851.1"/>
    <property type="molecule type" value="Genomic_DNA"/>
</dbReference>
<dbReference type="SUPFAM" id="SSF109998">
    <property type="entry name" value="Triger factor/SurA peptide-binding domain-like"/>
    <property type="match status" value="1"/>
</dbReference>
<keyword evidence="3" id="KW-0472">Membrane</keyword>
<keyword evidence="4" id="KW-0143">Chaperone</keyword>
<reference evidence="5" key="1">
    <citation type="submission" date="2021-05" db="EMBL/GenBank/DDBJ databases">
        <title>First report of NDM-5 and VEB-6 producing Proteus mirabilis isolated from blood of a sepsis patient in Kolkata, India.</title>
        <authorList>
            <person name="Halder G."/>
            <person name="Chaudhuri B."/>
            <person name="Dutta S."/>
        </authorList>
    </citation>
    <scope>NUCLEOTIDE SEQUENCE [LARGE SCALE GENOMIC DNA]</scope>
    <source>
        <strain evidence="5">7049</strain>
    </source>
</reference>
<dbReference type="InterPro" id="IPR027304">
    <property type="entry name" value="Trigger_fact/SurA_dom_sf"/>
</dbReference>
<dbReference type="GO" id="GO:0005886">
    <property type="term" value="C:plasma membrane"/>
    <property type="evidence" value="ECO:0007669"/>
    <property type="project" value="UniProtKB-SubCell"/>
</dbReference>
<comment type="caution">
    <text evidence="5">The sequence shown here is derived from an EMBL/GenBank/DDBJ whole genome shotgun (WGS) entry which is preliminary data.</text>
</comment>
<evidence type="ECO:0008006" key="6">
    <source>
        <dbReference type="Google" id="ProtNLM"/>
    </source>
</evidence>
<gene>
    <name evidence="5" type="ORF">I3679_015450</name>
</gene>
<evidence type="ECO:0000256" key="2">
    <source>
        <dbReference type="ARBA" id="ARBA00022475"/>
    </source>
</evidence>
<name>A0ABD5LWB9_PROMI</name>